<dbReference type="SUPFAM" id="SSF54593">
    <property type="entry name" value="Glyoxalase/Bleomycin resistance protein/Dihydroxybiphenyl dioxygenase"/>
    <property type="match status" value="1"/>
</dbReference>
<dbReference type="STRING" id="5601.A0A0D2FS68"/>
<name>A0A0D2FS68_9EURO</name>
<dbReference type="InterPro" id="IPR009725">
    <property type="entry name" value="3_dmu_93_MTrfase"/>
</dbReference>
<evidence type="ECO:0000259" key="1">
    <source>
        <dbReference type="Pfam" id="PF06983"/>
    </source>
</evidence>
<evidence type="ECO:0000313" key="2">
    <source>
        <dbReference type="EMBL" id="KIW69390.1"/>
    </source>
</evidence>
<evidence type="ECO:0000313" key="3">
    <source>
        <dbReference type="Proteomes" id="UP000054266"/>
    </source>
</evidence>
<dbReference type="EMBL" id="KN846958">
    <property type="protein sequence ID" value="KIW69390.1"/>
    <property type="molecule type" value="Genomic_DNA"/>
</dbReference>
<dbReference type="Gene3D" id="3.10.180.10">
    <property type="entry name" value="2,3-Dihydroxybiphenyl 1,2-Dioxygenase, domain 1"/>
    <property type="match status" value="1"/>
</dbReference>
<feature type="domain" description="PhnB-like" evidence="1">
    <location>
        <begin position="8"/>
        <end position="130"/>
    </location>
</feature>
<dbReference type="Pfam" id="PF06983">
    <property type="entry name" value="3-dmu-9_3-mt"/>
    <property type="match status" value="1"/>
</dbReference>
<sequence>MSVSPITLMPCIFFETQAEEAARYYVSIFPNSSIDVINYFLSTGQEMHCQTPGTVMSVAFTLNNTKWLALNSRPKEMAMTEAVSFQVICDGQHDIDHFWDRLTEGASDEDKKRQVCGWLRDRFGVAWQVVPRVVVEYMSSGDERKISATMAAFMKMKKIVVKDVVDAVEAAVAAGKE</sequence>
<proteinExistence type="predicted"/>
<dbReference type="InterPro" id="IPR029068">
    <property type="entry name" value="Glyas_Bleomycin-R_OHBP_Dase"/>
</dbReference>
<keyword evidence="3" id="KW-1185">Reference proteome</keyword>
<accession>A0A0D2FS68</accession>
<dbReference type="AlphaFoldDB" id="A0A0D2FS68"/>
<dbReference type="InterPro" id="IPR028973">
    <property type="entry name" value="PhnB-like"/>
</dbReference>
<reference evidence="2 3" key="1">
    <citation type="submission" date="2015-01" db="EMBL/GenBank/DDBJ databases">
        <title>The Genome Sequence of Capronia semiimmersa CBS27337.</title>
        <authorList>
            <consortium name="The Broad Institute Genomics Platform"/>
            <person name="Cuomo C."/>
            <person name="de Hoog S."/>
            <person name="Gorbushina A."/>
            <person name="Stielow B."/>
            <person name="Teixiera M."/>
            <person name="Abouelleil A."/>
            <person name="Chapman S.B."/>
            <person name="Priest M."/>
            <person name="Young S.K."/>
            <person name="Wortman J."/>
            <person name="Nusbaum C."/>
            <person name="Birren B."/>
        </authorList>
    </citation>
    <scope>NUCLEOTIDE SEQUENCE [LARGE SCALE GENOMIC DNA]</scope>
    <source>
        <strain evidence="2 3">CBS 27337</strain>
    </source>
</reference>
<protein>
    <recommendedName>
        <fullName evidence="1">PhnB-like domain-containing protein</fullName>
    </recommendedName>
</protein>
<dbReference type="PANTHER" id="PTHR33990:SF2">
    <property type="entry name" value="PHNB-LIKE DOMAIN-CONTAINING PROTEIN"/>
    <property type="match status" value="1"/>
</dbReference>
<dbReference type="CDD" id="cd06588">
    <property type="entry name" value="PhnB_like"/>
    <property type="match status" value="1"/>
</dbReference>
<dbReference type="PANTHER" id="PTHR33990">
    <property type="entry name" value="PROTEIN YJDN-RELATED"/>
    <property type="match status" value="1"/>
</dbReference>
<organism evidence="2 3">
    <name type="scientific">Phialophora macrospora</name>
    <dbReference type="NCBI Taxonomy" id="1851006"/>
    <lineage>
        <taxon>Eukaryota</taxon>
        <taxon>Fungi</taxon>
        <taxon>Dikarya</taxon>
        <taxon>Ascomycota</taxon>
        <taxon>Pezizomycotina</taxon>
        <taxon>Eurotiomycetes</taxon>
        <taxon>Chaetothyriomycetidae</taxon>
        <taxon>Chaetothyriales</taxon>
        <taxon>Herpotrichiellaceae</taxon>
        <taxon>Phialophora</taxon>
    </lineage>
</organism>
<dbReference type="PIRSF" id="PIRSF021700">
    <property type="entry name" value="3_dmu_93_MTrfase"/>
    <property type="match status" value="1"/>
</dbReference>
<dbReference type="HOGENOM" id="CLU_046006_22_1_1"/>
<gene>
    <name evidence="2" type="ORF">PV04_05269</name>
</gene>
<dbReference type="Proteomes" id="UP000054266">
    <property type="component" value="Unassembled WGS sequence"/>
</dbReference>